<keyword evidence="3" id="KW-1185">Reference proteome</keyword>
<evidence type="ECO:0000313" key="3">
    <source>
        <dbReference type="Proteomes" id="UP001626550"/>
    </source>
</evidence>
<feature type="region of interest" description="Disordered" evidence="1">
    <location>
        <begin position="82"/>
        <end position="115"/>
    </location>
</feature>
<evidence type="ECO:0000313" key="2">
    <source>
        <dbReference type="EMBL" id="KAL3308023.1"/>
    </source>
</evidence>
<comment type="caution">
    <text evidence="2">The sequence shown here is derived from an EMBL/GenBank/DDBJ whole genome shotgun (WGS) entry which is preliminary data.</text>
</comment>
<dbReference type="EMBL" id="JBJKFK010006009">
    <property type="protein sequence ID" value="KAL3308023.1"/>
    <property type="molecule type" value="Genomic_DNA"/>
</dbReference>
<feature type="compositionally biased region" description="Low complexity" evidence="1">
    <location>
        <begin position="83"/>
        <end position="115"/>
    </location>
</feature>
<feature type="non-terminal residue" evidence="2">
    <location>
        <position position="1"/>
    </location>
</feature>
<accession>A0ABD2PLT3</accession>
<dbReference type="Proteomes" id="UP001626550">
    <property type="component" value="Unassembled WGS sequence"/>
</dbReference>
<gene>
    <name evidence="2" type="ORF">Ciccas_013452</name>
</gene>
<name>A0ABD2PLT3_9PLAT</name>
<proteinExistence type="predicted"/>
<feature type="compositionally biased region" description="Basic and acidic residues" evidence="1">
    <location>
        <begin position="47"/>
        <end position="58"/>
    </location>
</feature>
<sequence>LPQQLDLNETASQKSNEDLKRATLFGLKVPMSPFRRNSDEVTTGVRKSRDNSPKRMETTRIQMPKGSKKSFLSAKICEGPFVSAPSSRPMSRRASAANFSSFNISSPFNSGHSQG</sequence>
<feature type="non-terminal residue" evidence="2">
    <location>
        <position position="115"/>
    </location>
</feature>
<protein>
    <submittedName>
        <fullName evidence="2">Uncharacterized protein</fullName>
    </submittedName>
</protein>
<organism evidence="2 3">
    <name type="scientific">Cichlidogyrus casuarinus</name>
    <dbReference type="NCBI Taxonomy" id="1844966"/>
    <lineage>
        <taxon>Eukaryota</taxon>
        <taxon>Metazoa</taxon>
        <taxon>Spiralia</taxon>
        <taxon>Lophotrochozoa</taxon>
        <taxon>Platyhelminthes</taxon>
        <taxon>Monogenea</taxon>
        <taxon>Monopisthocotylea</taxon>
        <taxon>Dactylogyridea</taxon>
        <taxon>Ancyrocephalidae</taxon>
        <taxon>Cichlidogyrus</taxon>
    </lineage>
</organism>
<evidence type="ECO:0000256" key="1">
    <source>
        <dbReference type="SAM" id="MobiDB-lite"/>
    </source>
</evidence>
<dbReference type="AlphaFoldDB" id="A0ABD2PLT3"/>
<feature type="region of interest" description="Disordered" evidence="1">
    <location>
        <begin position="32"/>
        <end position="69"/>
    </location>
</feature>
<reference evidence="2 3" key="1">
    <citation type="submission" date="2024-11" db="EMBL/GenBank/DDBJ databases">
        <title>Adaptive evolution of stress response genes in parasites aligns with host niche diversity.</title>
        <authorList>
            <person name="Hahn C."/>
            <person name="Resl P."/>
        </authorList>
    </citation>
    <scope>NUCLEOTIDE SEQUENCE [LARGE SCALE GENOMIC DNA]</scope>
    <source>
        <strain evidence="2">EGGRZ-B1_66</strain>
        <tissue evidence="2">Body</tissue>
    </source>
</reference>